<keyword evidence="1" id="KW-1133">Transmembrane helix</keyword>
<evidence type="ECO:0000313" key="2">
    <source>
        <dbReference type="EMBL" id="KAF6146627.1"/>
    </source>
</evidence>
<gene>
    <name evidence="2" type="ORF">GIB67_008913</name>
</gene>
<proteinExistence type="predicted"/>
<keyword evidence="1" id="KW-0812">Transmembrane</keyword>
<sequence length="63" mass="7428">MKYENVYDTSGGLQGGRYTVCAYLVYIFLENLALIDKYSMLFFIVANIRKKLKLSRIVVRWEL</sequence>
<evidence type="ECO:0000256" key="1">
    <source>
        <dbReference type="SAM" id="Phobius"/>
    </source>
</evidence>
<name>A0A7J7LVM4_9MAGN</name>
<comment type="caution">
    <text evidence="2">The sequence shown here is derived from an EMBL/GenBank/DDBJ whole genome shotgun (WGS) entry which is preliminary data.</text>
</comment>
<accession>A0A7J7LVM4</accession>
<keyword evidence="3" id="KW-1185">Reference proteome</keyword>
<dbReference type="AlphaFoldDB" id="A0A7J7LVM4"/>
<feature type="transmembrane region" description="Helical" evidence="1">
    <location>
        <begin position="23"/>
        <end position="46"/>
    </location>
</feature>
<reference evidence="2 3" key="1">
    <citation type="journal article" date="2020" name="IScience">
        <title>Genome Sequencing of the Endangered Kingdonia uniflora (Circaeasteraceae, Ranunculales) Reveals Potential Mechanisms of Evolutionary Specialization.</title>
        <authorList>
            <person name="Sun Y."/>
            <person name="Deng T."/>
            <person name="Zhang A."/>
            <person name="Moore M.J."/>
            <person name="Landis J.B."/>
            <person name="Lin N."/>
            <person name="Zhang H."/>
            <person name="Zhang X."/>
            <person name="Huang J."/>
            <person name="Zhang X."/>
            <person name="Sun H."/>
            <person name="Wang H."/>
        </authorList>
    </citation>
    <scope>NUCLEOTIDE SEQUENCE [LARGE SCALE GENOMIC DNA]</scope>
    <source>
        <strain evidence="2">TB1705</strain>
        <tissue evidence="2">Leaf</tissue>
    </source>
</reference>
<dbReference type="EMBL" id="JACGCM010001965">
    <property type="protein sequence ID" value="KAF6146627.1"/>
    <property type="molecule type" value="Genomic_DNA"/>
</dbReference>
<protein>
    <submittedName>
        <fullName evidence="2">Uncharacterized protein</fullName>
    </submittedName>
</protein>
<keyword evidence="1" id="KW-0472">Membrane</keyword>
<evidence type="ECO:0000313" key="3">
    <source>
        <dbReference type="Proteomes" id="UP000541444"/>
    </source>
</evidence>
<dbReference type="Proteomes" id="UP000541444">
    <property type="component" value="Unassembled WGS sequence"/>
</dbReference>
<feature type="non-terminal residue" evidence="2">
    <location>
        <position position="1"/>
    </location>
</feature>
<organism evidence="2 3">
    <name type="scientific">Kingdonia uniflora</name>
    <dbReference type="NCBI Taxonomy" id="39325"/>
    <lineage>
        <taxon>Eukaryota</taxon>
        <taxon>Viridiplantae</taxon>
        <taxon>Streptophyta</taxon>
        <taxon>Embryophyta</taxon>
        <taxon>Tracheophyta</taxon>
        <taxon>Spermatophyta</taxon>
        <taxon>Magnoliopsida</taxon>
        <taxon>Ranunculales</taxon>
        <taxon>Circaeasteraceae</taxon>
        <taxon>Kingdonia</taxon>
    </lineage>
</organism>